<keyword evidence="2" id="KW-0560">Oxidoreductase</keyword>
<dbReference type="PANTHER" id="PTHR42789">
    <property type="entry name" value="D-ISOMER SPECIFIC 2-HYDROXYACID DEHYDROGENASE FAMILY PROTEIN (AFU_ORTHOLOGUE AFUA_6G10090)"/>
    <property type="match status" value="1"/>
</dbReference>
<dbReference type="Pfam" id="PF02826">
    <property type="entry name" value="2-Hacid_dh_C"/>
    <property type="match status" value="1"/>
</dbReference>
<dbReference type="InterPro" id="IPR050857">
    <property type="entry name" value="D-2-hydroxyacid_DH"/>
</dbReference>
<gene>
    <name evidence="5" type="ORF">S01H1_72398</name>
</gene>
<proteinExistence type="inferred from homology"/>
<dbReference type="SUPFAM" id="SSF51735">
    <property type="entry name" value="NAD(P)-binding Rossmann-fold domains"/>
    <property type="match status" value="1"/>
</dbReference>
<dbReference type="PROSITE" id="PS00671">
    <property type="entry name" value="D_2_HYDROXYACID_DH_3"/>
    <property type="match status" value="1"/>
</dbReference>
<evidence type="ECO:0000256" key="1">
    <source>
        <dbReference type="ARBA" id="ARBA00005854"/>
    </source>
</evidence>
<dbReference type="PANTHER" id="PTHR42789:SF1">
    <property type="entry name" value="D-ISOMER SPECIFIC 2-HYDROXYACID DEHYDROGENASE FAMILY PROTEIN (AFU_ORTHOLOGUE AFUA_6G10090)"/>
    <property type="match status" value="1"/>
</dbReference>
<evidence type="ECO:0000256" key="2">
    <source>
        <dbReference type="ARBA" id="ARBA00023002"/>
    </source>
</evidence>
<reference evidence="5" key="1">
    <citation type="journal article" date="2014" name="Front. Microbiol.">
        <title>High frequency of phylogenetically diverse reductive dehalogenase-homologous genes in deep subseafloor sedimentary metagenomes.</title>
        <authorList>
            <person name="Kawai M."/>
            <person name="Futagami T."/>
            <person name="Toyoda A."/>
            <person name="Takaki Y."/>
            <person name="Nishi S."/>
            <person name="Hori S."/>
            <person name="Arai W."/>
            <person name="Tsubouchi T."/>
            <person name="Morono Y."/>
            <person name="Uchiyama I."/>
            <person name="Ito T."/>
            <person name="Fujiyama A."/>
            <person name="Inagaki F."/>
            <person name="Takami H."/>
        </authorList>
    </citation>
    <scope>NUCLEOTIDE SEQUENCE</scope>
    <source>
        <strain evidence="5">Expedition CK06-06</strain>
    </source>
</reference>
<dbReference type="GO" id="GO:0051287">
    <property type="term" value="F:NAD binding"/>
    <property type="evidence" value="ECO:0007669"/>
    <property type="project" value="InterPro"/>
</dbReference>
<dbReference type="FunFam" id="3.40.50.720:FF:000203">
    <property type="entry name" value="D-3-phosphoglycerate dehydrogenase (SerA)"/>
    <property type="match status" value="1"/>
</dbReference>
<dbReference type="AlphaFoldDB" id="X0XDU2"/>
<sequence length="181" mass="20241">RGAELSDKVIGIFGFGHIGKEVARLANGFNMKVLGYHYRPVKANDEFEFVDRQTLLTSSDILTVHVALNSRTRHMIGTREFEAMKPDALLINTSRGAVIDEFALIDALKKGKIGGAGLDVFEEEPLPADSPLRKLNNVILTPHMAGEPDGLYFHAKRFKFFYENIQRVARGKAPKYVLNKL</sequence>
<feature type="domain" description="D-isomer specific 2-hydroxyacid dehydrogenase NAD-binding" evidence="4">
    <location>
        <begin position="2"/>
        <end position="145"/>
    </location>
</feature>
<dbReference type="Gene3D" id="3.40.50.720">
    <property type="entry name" value="NAD(P)-binding Rossmann-like Domain"/>
    <property type="match status" value="2"/>
</dbReference>
<organism evidence="5">
    <name type="scientific">marine sediment metagenome</name>
    <dbReference type="NCBI Taxonomy" id="412755"/>
    <lineage>
        <taxon>unclassified sequences</taxon>
        <taxon>metagenomes</taxon>
        <taxon>ecological metagenomes</taxon>
    </lineage>
</organism>
<protein>
    <recommendedName>
        <fullName evidence="4">D-isomer specific 2-hydroxyacid dehydrogenase NAD-binding domain-containing protein</fullName>
    </recommendedName>
</protein>
<evidence type="ECO:0000256" key="3">
    <source>
        <dbReference type="ARBA" id="ARBA00023027"/>
    </source>
</evidence>
<evidence type="ECO:0000259" key="4">
    <source>
        <dbReference type="Pfam" id="PF02826"/>
    </source>
</evidence>
<keyword evidence="3" id="KW-0520">NAD</keyword>
<dbReference type="InterPro" id="IPR036291">
    <property type="entry name" value="NAD(P)-bd_dom_sf"/>
</dbReference>
<feature type="non-terminal residue" evidence="5">
    <location>
        <position position="1"/>
    </location>
</feature>
<dbReference type="InterPro" id="IPR029753">
    <property type="entry name" value="D-isomer_DH_CS"/>
</dbReference>
<comment type="caution">
    <text evidence="5">The sequence shown here is derived from an EMBL/GenBank/DDBJ whole genome shotgun (WGS) entry which is preliminary data.</text>
</comment>
<comment type="similarity">
    <text evidence="1">Belongs to the D-isomer specific 2-hydroxyacid dehydrogenase family.</text>
</comment>
<dbReference type="GO" id="GO:0016491">
    <property type="term" value="F:oxidoreductase activity"/>
    <property type="evidence" value="ECO:0007669"/>
    <property type="project" value="UniProtKB-KW"/>
</dbReference>
<name>X0XDU2_9ZZZZ</name>
<accession>X0XDU2</accession>
<evidence type="ECO:0000313" key="5">
    <source>
        <dbReference type="EMBL" id="GAG34828.1"/>
    </source>
</evidence>
<dbReference type="InterPro" id="IPR006140">
    <property type="entry name" value="D-isomer_DH_NAD-bd"/>
</dbReference>
<dbReference type="EMBL" id="BARS01048277">
    <property type="protein sequence ID" value="GAG34828.1"/>
    <property type="molecule type" value="Genomic_DNA"/>
</dbReference>